<keyword evidence="1" id="KW-0472">Membrane</keyword>
<sequence>MHAPSWLGDVVGHRPSVAGRRPSRLWDATRCRPPPVVGHHPSPATAWGRYLSLAAARHGLGTPPITGHRPSAAACHGLWTPARRILQQIHVNPPADRCRHVSRGPPFSSFVSLSFLLSVTLVLSQLHFMR</sequence>
<feature type="transmembrane region" description="Helical" evidence="1">
    <location>
        <begin position="107"/>
        <end position="128"/>
    </location>
</feature>
<dbReference type="AlphaFoldDB" id="A0A8J5TKM7"/>
<name>A0A8J5TKM7_ZIZPA</name>
<keyword evidence="1" id="KW-1133">Transmembrane helix</keyword>
<accession>A0A8J5TKM7</accession>
<reference evidence="2" key="1">
    <citation type="journal article" date="2021" name="bioRxiv">
        <title>Whole Genome Assembly and Annotation of Northern Wild Rice, Zizania palustris L., Supports a Whole Genome Duplication in the Zizania Genus.</title>
        <authorList>
            <person name="Haas M."/>
            <person name="Kono T."/>
            <person name="Macchietto M."/>
            <person name="Millas R."/>
            <person name="McGilp L."/>
            <person name="Shao M."/>
            <person name="Duquette J."/>
            <person name="Hirsch C.N."/>
            <person name="Kimball J."/>
        </authorList>
    </citation>
    <scope>NUCLEOTIDE SEQUENCE</scope>
    <source>
        <tissue evidence="2">Fresh leaf tissue</tissue>
    </source>
</reference>
<proteinExistence type="predicted"/>
<protein>
    <submittedName>
        <fullName evidence="2">Uncharacterized protein</fullName>
    </submittedName>
</protein>
<gene>
    <name evidence="2" type="ORF">GUJ93_ZPchr0014g47545</name>
</gene>
<evidence type="ECO:0000313" key="2">
    <source>
        <dbReference type="EMBL" id="KAG8081771.1"/>
    </source>
</evidence>
<evidence type="ECO:0000313" key="3">
    <source>
        <dbReference type="Proteomes" id="UP000729402"/>
    </source>
</evidence>
<dbReference type="EMBL" id="JAAALK010000086">
    <property type="protein sequence ID" value="KAG8081771.1"/>
    <property type="molecule type" value="Genomic_DNA"/>
</dbReference>
<organism evidence="2 3">
    <name type="scientific">Zizania palustris</name>
    <name type="common">Northern wild rice</name>
    <dbReference type="NCBI Taxonomy" id="103762"/>
    <lineage>
        <taxon>Eukaryota</taxon>
        <taxon>Viridiplantae</taxon>
        <taxon>Streptophyta</taxon>
        <taxon>Embryophyta</taxon>
        <taxon>Tracheophyta</taxon>
        <taxon>Spermatophyta</taxon>
        <taxon>Magnoliopsida</taxon>
        <taxon>Liliopsida</taxon>
        <taxon>Poales</taxon>
        <taxon>Poaceae</taxon>
        <taxon>BOP clade</taxon>
        <taxon>Oryzoideae</taxon>
        <taxon>Oryzeae</taxon>
        <taxon>Zizaniinae</taxon>
        <taxon>Zizania</taxon>
    </lineage>
</organism>
<keyword evidence="1" id="KW-0812">Transmembrane</keyword>
<reference evidence="2" key="2">
    <citation type="submission" date="2021-02" db="EMBL/GenBank/DDBJ databases">
        <authorList>
            <person name="Kimball J.A."/>
            <person name="Haas M.W."/>
            <person name="Macchietto M."/>
            <person name="Kono T."/>
            <person name="Duquette J."/>
            <person name="Shao M."/>
        </authorList>
    </citation>
    <scope>NUCLEOTIDE SEQUENCE</scope>
    <source>
        <tissue evidence="2">Fresh leaf tissue</tissue>
    </source>
</reference>
<evidence type="ECO:0000256" key="1">
    <source>
        <dbReference type="SAM" id="Phobius"/>
    </source>
</evidence>
<keyword evidence="3" id="KW-1185">Reference proteome</keyword>
<dbReference type="Proteomes" id="UP000729402">
    <property type="component" value="Unassembled WGS sequence"/>
</dbReference>
<comment type="caution">
    <text evidence="2">The sequence shown here is derived from an EMBL/GenBank/DDBJ whole genome shotgun (WGS) entry which is preliminary data.</text>
</comment>